<name>A0A1L9VUW1_ASPGL</name>
<protein>
    <recommendedName>
        <fullName evidence="4">Cyanovirin-N domain-containing protein</fullName>
    </recommendedName>
</protein>
<feature type="chain" id="PRO_5012137676" description="Cyanovirin-N domain-containing protein" evidence="1">
    <location>
        <begin position="19"/>
        <end position="150"/>
    </location>
</feature>
<evidence type="ECO:0000313" key="3">
    <source>
        <dbReference type="Proteomes" id="UP000184300"/>
    </source>
</evidence>
<sequence>MKPTTPLLTLLSIPGALSTYTVRFYENASCTQTPGWPAYECGTGEHAFPDAQYAQVENNCGDGKKVYLTLTRENGDGTAMSTGDVWDSGCQRIECELGGLEMVRMIRWLVVDCLGGCWVWLAGLDWVRNVLWCSRRCIVNWTGIINSLLT</sequence>
<dbReference type="EMBL" id="KV878890">
    <property type="protein sequence ID" value="OJJ87689.1"/>
    <property type="molecule type" value="Genomic_DNA"/>
</dbReference>
<keyword evidence="1" id="KW-0732">Signal</keyword>
<organism evidence="2 3">
    <name type="scientific">Aspergillus glaucus CBS 516.65</name>
    <dbReference type="NCBI Taxonomy" id="1160497"/>
    <lineage>
        <taxon>Eukaryota</taxon>
        <taxon>Fungi</taxon>
        <taxon>Dikarya</taxon>
        <taxon>Ascomycota</taxon>
        <taxon>Pezizomycotina</taxon>
        <taxon>Eurotiomycetes</taxon>
        <taxon>Eurotiomycetidae</taxon>
        <taxon>Eurotiales</taxon>
        <taxon>Aspergillaceae</taxon>
        <taxon>Aspergillus</taxon>
        <taxon>Aspergillus subgen. Aspergillus</taxon>
    </lineage>
</organism>
<keyword evidence="3" id="KW-1185">Reference proteome</keyword>
<feature type="signal peptide" evidence="1">
    <location>
        <begin position="1"/>
        <end position="18"/>
    </location>
</feature>
<evidence type="ECO:0000256" key="1">
    <source>
        <dbReference type="SAM" id="SignalP"/>
    </source>
</evidence>
<dbReference type="GeneID" id="34461918"/>
<dbReference type="Proteomes" id="UP000184300">
    <property type="component" value="Unassembled WGS sequence"/>
</dbReference>
<evidence type="ECO:0008006" key="4">
    <source>
        <dbReference type="Google" id="ProtNLM"/>
    </source>
</evidence>
<dbReference type="RefSeq" id="XP_022404372.1">
    <property type="nucleotide sequence ID" value="XM_022545657.1"/>
</dbReference>
<dbReference type="VEuPathDB" id="FungiDB:ASPGLDRAFT_42735"/>
<gene>
    <name evidence="2" type="ORF">ASPGLDRAFT_42735</name>
</gene>
<evidence type="ECO:0000313" key="2">
    <source>
        <dbReference type="EMBL" id="OJJ87689.1"/>
    </source>
</evidence>
<reference evidence="3" key="1">
    <citation type="journal article" date="2017" name="Genome Biol.">
        <title>Comparative genomics reveals high biological diversity and specific adaptations in the industrially and medically important fungal genus Aspergillus.</title>
        <authorList>
            <person name="de Vries R.P."/>
            <person name="Riley R."/>
            <person name="Wiebenga A."/>
            <person name="Aguilar-Osorio G."/>
            <person name="Amillis S."/>
            <person name="Uchima C.A."/>
            <person name="Anderluh G."/>
            <person name="Asadollahi M."/>
            <person name="Askin M."/>
            <person name="Barry K."/>
            <person name="Battaglia E."/>
            <person name="Bayram O."/>
            <person name="Benocci T."/>
            <person name="Braus-Stromeyer S.A."/>
            <person name="Caldana C."/>
            <person name="Canovas D."/>
            <person name="Cerqueira G.C."/>
            <person name="Chen F."/>
            <person name="Chen W."/>
            <person name="Choi C."/>
            <person name="Clum A."/>
            <person name="Dos Santos R.A."/>
            <person name="Damasio A.R."/>
            <person name="Diallinas G."/>
            <person name="Emri T."/>
            <person name="Fekete E."/>
            <person name="Flipphi M."/>
            <person name="Freyberg S."/>
            <person name="Gallo A."/>
            <person name="Gournas C."/>
            <person name="Habgood R."/>
            <person name="Hainaut M."/>
            <person name="Harispe M.L."/>
            <person name="Henrissat B."/>
            <person name="Hilden K.S."/>
            <person name="Hope R."/>
            <person name="Hossain A."/>
            <person name="Karabika E."/>
            <person name="Karaffa L."/>
            <person name="Karanyi Z."/>
            <person name="Krasevec N."/>
            <person name="Kuo A."/>
            <person name="Kusch H."/>
            <person name="LaButti K."/>
            <person name="Lagendijk E.L."/>
            <person name="Lapidus A."/>
            <person name="Levasseur A."/>
            <person name="Lindquist E."/>
            <person name="Lipzen A."/>
            <person name="Logrieco A.F."/>
            <person name="MacCabe A."/>
            <person name="Maekelae M.R."/>
            <person name="Malavazi I."/>
            <person name="Melin P."/>
            <person name="Meyer V."/>
            <person name="Mielnichuk N."/>
            <person name="Miskei M."/>
            <person name="Molnar A.P."/>
            <person name="Mule G."/>
            <person name="Ngan C.Y."/>
            <person name="Orejas M."/>
            <person name="Orosz E."/>
            <person name="Ouedraogo J.P."/>
            <person name="Overkamp K.M."/>
            <person name="Park H.-S."/>
            <person name="Perrone G."/>
            <person name="Piumi F."/>
            <person name="Punt P.J."/>
            <person name="Ram A.F."/>
            <person name="Ramon A."/>
            <person name="Rauscher S."/>
            <person name="Record E."/>
            <person name="Riano-Pachon D.M."/>
            <person name="Robert V."/>
            <person name="Roehrig J."/>
            <person name="Ruller R."/>
            <person name="Salamov A."/>
            <person name="Salih N.S."/>
            <person name="Samson R.A."/>
            <person name="Sandor E."/>
            <person name="Sanguinetti M."/>
            <person name="Schuetze T."/>
            <person name="Sepcic K."/>
            <person name="Shelest E."/>
            <person name="Sherlock G."/>
            <person name="Sophianopoulou V."/>
            <person name="Squina F.M."/>
            <person name="Sun H."/>
            <person name="Susca A."/>
            <person name="Todd R.B."/>
            <person name="Tsang A."/>
            <person name="Unkles S.E."/>
            <person name="van de Wiele N."/>
            <person name="van Rossen-Uffink D."/>
            <person name="Oliveira J.V."/>
            <person name="Vesth T.C."/>
            <person name="Visser J."/>
            <person name="Yu J.-H."/>
            <person name="Zhou M."/>
            <person name="Andersen M.R."/>
            <person name="Archer D.B."/>
            <person name="Baker S.E."/>
            <person name="Benoit I."/>
            <person name="Brakhage A.A."/>
            <person name="Braus G.H."/>
            <person name="Fischer R."/>
            <person name="Frisvad J.C."/>
            <person name="Goldman G.H."/>
            <person name="Houbraken J."/>
            <person name="Oakley B."/>
            <person name="Pocsi I."/>
            <person name="Scazzocchio C."/>
            <person name="Seiboth B."/>
            <person name="vanKuyk P.A."/>
            <person name="Wortman J."/>
            <person name="Dyer P.S."/>
            <person name="Grigoriev I.V."/>
        </authorList>
    </citation>
    <scope>NUCLEOTIDE SEQUENCE [LARGE SCALE GENOMIC DNA]</scope>
    <source>
        <strain evidence="3">CBS 516.65</strain>
    </source>
</reference>
<accession>A0A1L9VUW1</accession>
<proteinExistence type="predicted"/>
<dbReference type="AlphaFoldDB" id="A0A1L9VUW1"/>